<dbReference type="Gene3D" id="1.10.10.60">
    <property type="entry name" value="Homeodomain-like"/>
    <property type="match status" value="1"/>
</dbReference>
<feature type="coiled-coil region" evidence="1">
    <location>
        <begin position="283"/>
        <end position="318"/>
    </location>
</feature>
<evidence type="ECO:0000259" key="3">
    <source>
        <dbReference type="Pfam" id="PF13837"/>
    </source>
</evidence>
<comment type="caution">
    <text evidence="4">The sequence shown here is derived from an EMBL/GenBank/DDBJ whole genome shotgun (WGS) entry which is preliminary data.</text>
</comment>
<keyword evidence="1" id="KW-0175">Coiled coil</keyword>
<reference evidence="4" key="1">
    <citation type="journal article" date="2019" name="bioRxiv">
        <title>The Genome of the Zebra Mussel, Dreissena polymorpha: A Resource for Invasive Species Research.</title>
        <authorList>
            <person name="McCartney M.A."/>
            <person name="Auch B."/>
            <person name="Kono T."/>
            <person name="Mallez S."/>
            <person name="Zhang Y."/>
            <person name="Obille A."/>
            <person name="Becker A."/>
            <person name="Abrahante J.E."/>
            <person name="Garbe J."/>
            <person name="Badalamenti J.P."/>
            <person name="Herman A."/>
            <person name="Mangelson H."/>
            <person name="Liachko I."/>
            <person name="Sullivan S."/>
            <person name="Sone E.D."/>
            <person name="Koren S."/>
            <person name="Silverstein K.A.T."/>
            <person name="Beckman K.B."/>
            <person name="Gohl D.M."/>
        </authorList>
    </citation>
    <scope>NUCLEOTIDE SEQUENCE</scope>
    <source>
        <strain evidence="4">Duluth1</strain>
        <tissue evidence="4">Whole animal</tissue>
    </source>
</reference>
<feature type="region of interest" description="Disordered" evidence="2">
    <location>
        <begin position="119"/>
        <end position="144"/>
    </location>
</feature>
<dbReference type="InterPro" id="IPR044822">
    <property type="entry name" value="Myb_DNA-bind_4"/>
</dbReference>
<feature type="compositionally biased region" description="Low complexity" evidence="2">
    <location>
        <begin position="261"/>
        <end position="272"/>
    </location>
</feature>
<dbReference type="PANTHER" id="PTHR47595">
    <property type="entry name" value="HEAT SHOCK 70 KDA PROTEIN 14"/>
    <property type="match status" value="1"/>
</dbReference>
<evidence type="ECO:0000313" key="5">
    <source>
        <dbReference type="Proteomes" id="UP000828390"/>
    </source>
</evidence>
<reference evidence="4" key="2">
    <citation type="submission" date="2020-11" db="EMBL/GenBank/DDBJ databases">
        <authorList>
            <person name="McCartney M.A."/>
            <person name="Auch B."/>
            <person name="Kono T."/>
            <person name="Mallez S."/>
            <person name="Becker A."/>
            <person name="Gohl D.M."/>
            <person name="Silverstein K.A.T."/>
            <person name="Koren S."/>
            <person name="Bechman K.B."/>
            <person name="Herman A."/>
            <person name="Abrahante J.E."/>
            <person name="Garbe J."/>
        </authorList>
    </citation>
    <scope>NUCLEOTIDE SEQUENCE</scope>
    <source>
        <strain evidence="4">Duluth1</strain>
        <tissue evidence="4">Whole animal</tissue>
    </source>
</reference>
<protein>
    <recommendedName>
        <fullName evidence="3">Myb/SANT-like DNA-binding domain-containing protein</fullName>
    </recommendedName>
</protein>
<dbReference type="PANTHER" id="PTHR47595:SF1">
    <property type="entry name" value="MYB_SANT-LIKE DNA-BINDING DOMAIN-CONTAINING PROTEIN"/>
    <property type="match status" value="1"/>
</dbReference>
<feature type="compositionally biased region" description="Polar residues" evidence="2">
    <location>
        <begin position="125"/>
        <end position="138"/>
    </location>
</feature>
<feature type="region of interest" description="Disordered" evidence="2">
    <location>
        <begin position="255"/>
        <end position="275"/>
    </location>
</feature>
<evidence type="ECO:0000313" key="4">
    <source>
        <dbReference type="EMBL" id="KAH3779529.1"/>
    </source>
</evidence>
<feature type="domain" description="Myb/SANT-like DNA-binding" evidence="3">
    <location>
        <begin position="141"/>
        <end position="229"/>
    </location>
</feature>
<name>A0A9D4EF85_DREPO</name>
<dbReference type="Proteomes" id="UP000828390">
    <property type="component" value="Unassembled WGS sequence"/>
</dbReference>
<dbReference type="AlphaFoldDB" id="A0A9D4EF85"/>
<gene>
    <name evidence="4" type="ORF">DPMN_157332</name>
</gene>
<accession>A0A9D4EF85</accession>
<evidence type="ECO:0000256" key="2">
    <source>
        <dbReference type="SAM" id="MobiDB-lite"/>
    </source>
</evidence>
<sequence length="319" mass="36407">MNVITKYNCCFRIMCIGPLFTVIPIRYHRYLSKDILKSYIACDDKYRDQLQKQMCPADIPVIVREYTIAVYPKVLDNLNAIGKAALKDLHPWILCTLIDWERFDRVICDMPGSTCEAGAEGSVVQLPQESSTGKNSNNGERHEWNEAETKLLLDTTAENMEKLKTAKNKNKVWSCIAGVLIRNGFNVTVTQCIDRYKYMKRSYKAYLDKSKKSGSGKCSFKYEEQMHALIGDDPAIKPLFTFGSGDKVECADLDANESDESVTASSSSTPVSEPKRYCRRSMINELKELMEERDQRLLSALEKMNNEQNELMKKLIDKL</sequence>
<dbReference type="Pfam" id="PF13837">
    <property type="entry name" value="Myb_DNA-bind_4"/>
    <property type="match status" value="1"/>
</dbReference>
<evidence type="ECO:0000256" key="1">
    <source>
        <dbReference type="SAM" id="Coils"/>
    </source>
</evidence>
<proteinExistence type="predicted"/>
<organism evidence="4 5">
    <name type="scientific">Dreissena polymorpha</name>
    <name type="common">Zebra mussel</name>
    <name type="synonym">Mytilus polymorpha</name>
    <dbReference type="NCBI Taxonomy" id="45954"/>
    <lineage>
        <taxon>Eukaryota</taxon>
        <taxon>Metazoa</taxon>
        <taxon>Spiralia</taxon>
        <taxon>Lophotrochozoa</taxon>
        <taxon>Mollusca</taxon>
        <taxon>Bivalvia</taxon>
        <taxon>Autobranchia</taxon>
        <taxon>Heteroconchia</taxon>
        <taxon>Euheterodonta</taxon>
        <taxon>Imparidentia</taxon>
        <taxon>Neoheterodontei</taxon>
        <taxon>Myida</taxon>
        <taxon>Dreissenoidea</taxon>
        <taxon>Dreissenidae</taxon>
        <taxon>Dreissena</taxon>
    </lineage>
</organism>
<dbReference type="EMBL" id="JAIWYP010000008">
    <property type="protein sequence ID" value="KAH3779529.1"/>
    <property type="molecule type" value="Genomic_DNA"/>
</dbReference>
<keyword evidence="5" id="KW-1185">Reference proteome</keyword>